<evidence type="ECO:0000256" key="1">
    <source>
        <dbReference type="SAM" id="MobiDB-lite"/>
    </source>
</evidence>
<feature type="region of interest" description="Disordered" evidence="1">
    <location>
        <begin position="1"/>
        <end position="20"/>
    </location>
</feature>
<dbReference type="KEGG" id="moc:BB934_31430"/>
<dbReference type="AlphaFoldDB" id="A0A1B2ESF9"/>
<name>A0A1B2ESF9_9HYPH</name>
<accession>A0A1B2ESF9</accession>
<keyword evidence="2" id="KW-0614">Plasmid</keyword>
<evidence type="ECO:0000313" key="2">
    <source>
        <dbReference type="EMBL" id="ANY82762.1"/>
    </source>
</evidence>
<reference evidence="2" key="1">
    <citation type="submission" date="2016-07" db="EMBL/GenBank/DDBJ databases">
        <title>Microvirga ossetica sp. nov. a new species of rhizobia isolated from root nodules of the legume species Vicia alpestris Steven originated from North Ossetia region in the Caucasus.</title>
        <authorList>
            <person name="Safronova V.I."/>
            <person name="Kuznetsova I.G."/>
            <person name="Sazanova A.L."/>
            <person name="Belimov A."/>
            <person name="Andronov E."/>
            <person name="Osledkin Y.S."/>
            <person name="Onishchuk O.P."/>
            <person name="Kurchak O.N."/>
            <person name="Shaposhnikov A.I."/>
            <person name="Willems A."/>
            <person name="Tikhonovich I.A."/>
        </authorList>
    </citation>
    <scope>NUCLEOTIDE SEQUENCE [LARGE SCALE GENOMIC DNA]</scope>
    <source>
        <strain evidence="2">V5/3M</strain>
        <plasmid evidence="2">unnamed1</plasmid>
    </source>
</reference>
<dbReference type="EMBL" id="CP016617">
    <property type="protein sequence ID" value="ANY82762.1"/>
    <property type="molecule type" value="Genomic_DNA"/>
</dbReference>
<gene>
    <name evidence="2" type="ORF">BB934_31430</name>
</gene>
<protein>
    <submittedName>
        <fullName evidence="2">Uncharacterized protein</fullName>
    </submittedName>
</protein>
<proteinExistence type="predicted"/>
<organism evidence="2">
    <name type="scientific">Microvirga ossetica</name>
    <dbReference type="NCBI Taxonomy" id="1882682"/>
    <lineage>
        <taxon>Bacteria</taxon>
        <taxon>Pseudomonadati</taxon>
        <taxon>Pseudomonadota</taxon>
        <taxon>Alphaproteobacteria</taxon>
        <taxon>Hyphomicrobiales</taxon>
        <taxon>Methylobacteriaceae</taxon>
        <taxon>Microvirga</taxon>
    </lineage>
</organism>
<feature type="compositionally biased region" description="Basic residues" evidence="1">
    <location>
        <begin position="1"/>
        <end position="11"/>
    </location>
</feature>
<feature type="region of interest" description="Disordered" evidence="1">
    <location>
        <begin position="63"/>
        <end position="84"/>
    </location>
</feature>
<dbReference type="RefSeq" id="WP_099513865.1">
    <property type="nucleotide sequence ID" value="NZ_CP016617.1"/>
</dbReference>
<geneLocation type="plasmid" evidence="2">
    <name>unnamed1</name>
</geneLocation>
<sequence>MRPARPGRSRRTGAFPNAATGSEAEIAVAFDEAYRMLRRRIELLLAIPIGSIDRLALEESLREIGRSDPALPPSRQPSEREETA</sequence>